<dbReference type="EMBL" id="SPMY01000079">
    <property type="protein sequence ID" value="NMQ29951.1"/>
    <property type="molecule type" value="Genomic_DNA"/>
</dbReference>
<protein>
    <submittedName>
        <fullName evidence="3">Aldo/keto reductase</fullName>
    </submittedName>
</protein>
<reference evidence="3 4" key="1">
    <citation type="submission" date="2019-03" db="EMBL/GenBank/DDBJ databases">
        <title>Metabolic reconstructions from genomes of highly enriched 'Candidatus Accumulibacter' and 'Candidatus Competibacter' bioreactor populations.</title>
        <authorList>
            <person name="Annavajhala M.K."/>
            <person name="Welles L."/>
            <person name="Abbas B."/>
            <person name="Sorokin D."/>
            <person name="Park H."/>
            <person name="Van Loosdrecht M."/>
            <person name="Chandran K."/>
        </authorList>
    </citation>
    <scope>NUCLEOTIDE SEQUENCE [LARGE SCALE GENOMIC DNA]</scope>
    <source>
        <strain evidence="3 4">SBR_S</strain>
    </source>
</reference>
<feature type="domain" description="NADP-dependent oxidoreductase" evidence="2">
    <location>
        <begin position="62"/>
        <end position="306"/>
    </location>
</feature>
<dbReference type="Proteomes" id="UP000749010">
    <property type="component" value="Unassembled WGS sequence"/>
</dbReference>
<dbReference type="InterPro" id="IPR036812">
    <property type="entry name" value="NAD(P)_OxRdtase_dom_sf"/>
</dbReference>
<dbReference type="CDD" id="cd19095">
    <property type="entry name" value="AKR_PA4992-like"/>
    <property type="match status" value="1"/>
</dbReference>
<dbReference type="RefSeq" id="WP_169068400.1">
    <property type="nucleotide sequence ID" value="NZ_SPMY01000079.1"/>
</dbReference>
<dbReference type="InterPro" id="IPR006311">
    <property type="entry name" value="TAT_signal"/>
</dbReference>
<feature type="chain" id="PRO_5047505080" evidence="1">
    <location>
        <begin position="34"/>
        <end position="318"/>
    </location>
</feature>
<dbReference type="PANTHER" id="PTHR43312:SF1">
    <property type="entry name" value="NADP-DEPENDENT OXIDOREDUCTASE DOMAIN-CONTAINING PROTEIN"/>
    <property type="match status" value="1"/>
</dbReference>
<dbReference type="SUPFAM" id="SSF51430">
    <property type="entry name" value="NAD(P)-linked oxidoreductase"/>
    <property type="match status" value="1"/>
</dbReference>
<gene>
    <name evidence="3" type="ORF">E4Q23_20635</name>
</gene>
<proteinExistence type="predicted"/>
<keyword evidence="4" id="KW-1185">Reference proteome</keyword>
<evidence type="ECO:0000256" key="1">
    <source>
        <dbReference type="SAM" id="SignalP"/>
    </source>
</evidence>
<comment type="caution">
    <text evidence="3">The sequence shown here is derived from an EMBL/GenBank/DDBJ whole genome shotgun (WGS) entry which is preliminary data.</text>
</comment>
<dbReference type="Pfam" id="PF00248">
    <property type="entry name" value="Aldo_ket_red"/>
    <property type="match status" value="1"/>
</dbReference>
<accession>A0ABX1U099</accession>
<feature type="signal peptide" evidence="1">
    <location>
        <begin position="1"/>
        <end position="33"/>
    </location>
</feature>
<organism evidence="3 4">
    <name type="scientific">Candidatus Accumulibacter phosphatis</name>
    <dbReference type="NCBI Taxonomy" id="327160"/>
    <lineage>
        <taxon>Bacteria</taxon>
        <taxon>Pseudomonadati</taxon>
        <taxon>Pseudomonadota</taxon>
        <taxon>Betaproteobacteria</taxon>
        <taxon>Candidatus Accumulibacter</taxon>
    </lineage>
</organism>
<dbReference type="InterPro" id="IPR053135">
    <property type="entry name" value="AKR2_Oxidoreductase"/>
</dbReference>
<evidence type="ECO:0000313" key="4">
    <source>
        <dbReference type="Proteomes" id="UP000749010"/>
    </source>
</evidence>
<evidence type="ECO:0000259" key="2">
    <source>
        <dbReference type="Pfam" id="PF00248"/>
    </source>
</evidence>
<dbReference type="InterPro" id="IPR023210">
    <property type="entry name" value="NADP_OxRdtase_dom"/>
</dbReference>
<keyword evidence="1" id="KW-0732">Signal</keyword>
<dbReference type="PANTHER" id="PTHR43312">
    <property type="entry name" value="D-THREO-ALDOSE 1-DEHYDROGENASE"/>
    <property type="match status" value="1"/>
</dbReference>
<dbReference type="Gene3D" id="3.20.20.100">
    <property type="entry name" value="NADP-dependent oxidoreductase domain"/>
    <property type="match status" value="1"/>
</dbReference>
<name>A0ABX1U099_9PROT</name>
<sequence>MKVGESDSLVDGRRAALKAIAAGGLALASGALAAAAPATGSTADTNILRRRIPSSGELIAAVGLGTYQSFDVPDSADPALEQVLARFVALGGQMVDSSPMYGNAESVVGDLSAKLGARDRLFLATKVWTSGRADGIRQMETSLARLRTKHVDLMQVHNLLDWQVHLPTLREWKQQGRTRYLGITHYHESAYRDVEAVLRAEKPDFVQINYSMVERDAEKRLLPLAQDLGIAVIINRPFAKASLFSHVRGKPLPEWVAEFDCASWAQFFLKFILAQPAVTCVIPATSKVQHLQDNLAAGLGRLPDAQQRARMAEYLARV</sequence>
<evidence type="ECO:0000313" key="3">
    <source>
        <dbReference type="EMBL" id="NMQ29951.1"/>
    </source>
</evidence>
<dbReference type="PROSITE" id="PS51318">
    <property type="entry name" value="TAT"/>
    <property type="match status" value="1"/>
</dbReference>